<evidence type="ECO:0000313" key="1">
    <source>
        <dbReference type="EMBL" id="TKC11568.1"/>
    </source>
</evidence>
<gene>
    <name evidence="1" type="ORF">FA727_23825</name>
</gene>
<organism evidence="1 2">
    <name type="scientific">Robertmurraya kyonggiensis</name>
    <dbReference type="NCBI Taxonomy" id="1037680"/>
    <lineage>
        <taxon>Bacteria</taxon>
        <taxon>Bacillati</taxon>
        <taxon>Bacillota</taxon>
        <taxon>Bacilli</taxon>
        <taxon>Bacillales</taxon>
        <taxon>Bacillaceae</taxon>
        <taxon>Robertmurraya</taxon>
    </lineage>
</organism>
<dbReference type="Proteomes" id="UP000307756">
    <property type="component" value="Unassembled WGS sequence"/>
</dbReference>
<protein>
    <submittedName>
        <fullName evidence="1">Uncharacterized protein</fullName>
    </submittedName>
</protein>
<dbReference type="RefSeq" id="WP_136833924.1">
    <property type="nucleotide sequence ID" value="NZ_SWBM01000062.1"/>
</dbReference>
<name>A0A4U1CV32_9BACI</name>
<reference evidence="1 2" key="1">
    <citation type="journal article" date="2011" name="J. Microbiol.">
        <title>Bacillus kyonggiensis sp. nov., isolated from soil of a lettuce field.</title>
        <authorList>
            <person name="Dong K."/>
            <person name="Lee S."/>
        </authorList>
    </citation>
    <scope>NUCLEOTIDE SEQUENCE [LARGE SCALE GENOMIC DNA]</scope>
    <source>
        <strain evidence="1 2">NB22</strain>
    </source>
</reference>
<dbReference type="EMBL" id="SWBM01000062">
    <property type="protein sequence ID" value="TKC11568.1"/>
    <property type="molecule type" value="Genomic_DNA"/>
</dbReference>
<accession>A0A4U1CV32</accession>
<comment type="caution">
    <text evidence="1">The sequence shown here is derived from an EMBL/GenBank/DDBJ whole genome shotgun (WGS) entry which is preliminary data.</text>
</comment>
<evidence type="ECO:0000313" key="2">
    <source>
        <dbReference type="Proteomes" id="UP000307756"/>
    </source>
</evidence>
<proteinExistence type="predicted"/>
<sequence>MKQALQAETESKEAVLVAQTETQRELDEMVQAASAASNEIAGTGLQSGSSLASRLRALGGHFTSRVKEALLLGVRKALGVVTTHYQADLSKLAAGYVVADTLNDEEAVAVMEEADAAADGTARVLAGHFEGVLFPGEDGGGWDDLGGGGDP</sequence>
<keyword evidence="2" id="KW-1185">Reference proteome</keyword>
<dbReference type="AlphaFoldDB" id="A0A4U1CV32"/>